<evidence type="ECO:0000313" key="15">
    <source>
        <dbReference type="Proteomes" id="UP000622552"/>
    </source>
</evidence>
<dbReference type="InterPro" id="IPR048254">
    <property type="entry name" value="CDP_ALCOHOL_P_TRANSF_CS"/>
</dbReference>
<dbReference type="Gene3D" id="1.20.120.1760">
    <property type="match status" value="1"/>
</dbReference>
<evidence type="ECO:0000256" key="6">
    <source>
        <dbReference type="ARBA" id="ARBA00022989"/>
    </source>
</evidence>
<dbReference type="RefSeq" id="WP_197004900.1">
    <property type="nucleotide sequence ID" value="NZ_BONS01000017.1"/>
</dbReference>
<evidence type="ECO:0000256" key="3">
    <source>
        <dbReference type="ARBA" id="ARBA00022516"/>
    </source>
</evidence>
<keyword evidence="15" id="KW-1185">Reference proteome</keyword>
<dbReference type="EMBL" id="JADOUF010000001">
    <property type="protein sequence ID" value="MBG6138110.1"/>
    <property type="molecule type" value="Genomic_DNA"/>
</dbReference>
<sequence length="190" mass="20733">MITPVKRVPIRNPANALTVLRLILVPVFAAFVIISEMTDSWWRIAACIVFGIASVTDLADGWIARTWGLITAFGKVADPLADKALTGTALVLLSAYDVLPWWVTGLILARELGVTLMRFWVLRHGVIAASRGGKVKTLLQIAAIAWYLWPFSAGLATVGPWLMGAAVIVTLVTGLDYAFRAFALRRNTRT</sequence>
<evidence type="ECO:0000256" key="13">
    <source>
        <dbReference type="SAM" id="Phobius"/>
    </source>
</evidence>
<reference evidence="14" key="1">
    <citation type="submission" date="2020-11" db="EMBL/GenBank/DDBJ databases">
        <title>Sequencing the genomes of 1000 actinobacteria strains.</title>
        <authorList>
            <person name="Klenk H.-P."/>
        </authorList>
    </citation>
    <scope>NUCLEOTIDE SEQUENCE</scope>
    <source>
        <strain evidence="14">DSM 45356</strain>
    </source>
</reference>
<feature type="transmembrane region" description="Helical" evidence="13">
    <location>
        <begin position="12"/>
        <end position="34"/>
    </location>
</feature>
<dbReference type="PROSITE" id="PS00379">
    <property type="entry name" value="CDP_ALCOHOL_P_TRANSF"/>
    <property type="match status" value="1"/>
</dbReference>
<keyword evidence="6 13" id="KW-1133">Transmembrane helix</keyword>
<keyword evidence="9" id="KW-0594">Phospholipid biosynthesis</keyword>
<dbReference type="GO" id="GO:0008444">
    <property type="term" value="F:CDP-diacylglycerol-glycerol-3-phosphate 3-phosphatidyltransferase activity"/>
    <property type="evidence" value="ECO:0007669"/>
    <property type="project" value="UniProtKB-UniRule"/>
</dbReference>
<dbReference type="EC" id="2.7.8.5" evidence="11"/>
<dbReference type="InterPro" id="IPR043130">
    <property type="entry name" value="CDP-OH_PTrfase_TM_dom"/>
</dbReference>
<dbReference type="UniPathway" id="UPA00085"/>
<dbReference type="PIRSF" id="PIRSF000847">
    <property type="entry name" value="Phos_ph_gly_syn"/>
    <property type="match status" value="1"/>
</dbReference>
<dbReference type="InterPro" id="IPR000462">
    <property type="entry name" value="CDP-OH_P_trans"/>
</dbReference>
<dbReference type="PANTHER" id="PTHR14269">
    <property type="entry name" value="CDP-DIACYLGLYCEROL--GLYCEROL-3-PHOSPHATE 3-PHOSPHATIDYLTRANSFERASE-RELATED"/>
    <property type="match status" value="1"/>
</dbReference>
<evidence type="ECO:0000256" key="11">
    <source>
        <dbReference type="NCBIfam" id="TIGR00560"/>
    </source>
</evidence>
<evidence type="ECO:0000256" key="10">
    <source>
        <dbReference type="ARBA" id="ARBA00023264"/>
    </source>
</evidence>
<dbReference type="InterPro" id="IPR004570">
    <property type="entry name" value="Phosphatidylglycerol_P_synth"/>
</dbReference>
<dbReference type="GO" id="GO:0016020">
    <property type="term" value="C:membrane"/>
    <property type="evidence" value="ECO:0007669"/>
    <property type="project" value="UniProtKB-SubCell"/>
</dbReference>
<evidence type="ECO:0000256" key="12">
    <source>
        <dbReference type="RuleBase" id="RU003750"/>
    </source>
</evidence>
<feature type="transmembrane region" description="Helical" evidence="13">
    <location>
        <begin position="102"/>
        <end position="121"/>
    </location>
</feature>
<evidence type="ECO:0000256" key="9">
    <source>
        <dbReference type="ARBA" id="ARBA00023209"/>
    </source>
</evidence>
<evidence type="ECO:0000313" key="14">
    <source>
        <dbReference type="EMBL" id="MBG6138110.1"/>
    </source>
</evidence>
<keyword evidence="10" id="KW-1208">Phospholipid metabolism</keyword>
<keyword evidence="3" id="KW-0444">Lipid biosynthesis</keyword>
<keyword evidence="8 13" id="KW-0472">Membrane</keyword>
<gene>
    <name evidence="14" type="ORF">IW245_004304</name>
</gene>
<evidence type="ECO:0000256" key="2">
    <source>
        <dbReference type="ARBA" id="ARBA00010441"/>
    </source>
</evidence>
<accession>A0A8J7GLB2</accession>
<evidence type="ECO:0000256" key="4">
    <source>
        <dbReference type="ARBA" id="ARBA00022679"/>
    </source>
</evidence>
<organism evidence="14 15">
    <name type="scientific">Longispora fulva</name>
    <dbReference type="NCBI Taxonomy" id="619741"/>
    <lineage>
        <taxon>Bacteria</taxon>
        <taxon>Bacillati</taxon>
        <taxon>Actinomycetota</taxon>
        <taxon>Actinomycetes</taxon>
        <taxon>Micromonosporales</taxon>
        <taxon>Micromonosporaceae</taxon>
        <taxon>Longispora</taxon>
    </lineage>
</organism>
<comment type="caution">
    <text evidence="14">The sequence shown here is derived from an EMBL/GenBank/DDBJ whole genome shotgun (WGS) entry which is preliminary data.</text>
</comment>
<name>A0A8J7GLB2_9ACTN</name>
<proteinExistence type="inferred from homology"/>
<keyword evidence="5 13" id="KW-0812">Transmembrane</keyword>
<keyword evidence="4 12" id="KW-0808">Transferase</keyword>
<dbReference type="PANTHER" id="PTHR14269:SF52">
    <property type="entry name" value="PHOSPHATIDYLGLYCEROPHOSPHATE SYNTHASE-RELATED"/>
    <property type="match status" value="1"/>
</dbReference>
<evidence type="ECO:0000256" key="8">
    <source>
        <dbReference type="ARBA" id="ARBA00023136"/>
    </source>
</evidence>
<feature type="transmembrane region" description="Helical" evidence="13">
    <location>
        <begin position="161"/>
        <end position="179"/>
    </location>
</feature>
<comment type="similarity">
    <text evidence="2 12">Belongs to the CDP-alcohol phosphatidyltransferase class-I family.</text>
</comment>
<evidence type="ECO:0000256" key="1">
    <source>
        <dbReference type="ARBA" id="ARBA00004141"/>
    </source>
</evidence>
<evidence type="ECO:0000256" key="5">
    <source>
        <dbReference type="ARBA" id="ARBA00022692"/>
    </source>
</evidence>
<dbReference type="GO" id="GO:0046474">
    <property type="term" value="P:glycerophospholipid biosynthetic process"/>
    <property type="evidence" value="ECO:0007669"/>
    <property type="project" value="TreeGrafter"/>
</dbReference>
<dbReference type="InterPro" id="IPR050324">
    <property type="entry name" value="CDP-alcohol_PTase-I"/>
</dbReference>
<dbReference type="Proteomes" id="UP000622552">
    <property type="component" value="Unassembled WGS sequence"/>
</dbReference>
<dbReference type="Pfam" id="PF01066">
    <property type="entry name" value="CDP-OH_P_transf"/>
    <property type="match status" value="1"/>
</dbReference>
<feature type="transmembrane region" description="Helical" evidence="13">
    <location>
        <begin position="133"/>
        <end position="149"/>
    </location>
</feature>
<dbReference type="AlphaFoldDB" id="A0A8J7GLB2"/>
<dbReference type="NCBIfam" id="TIGR00560">
    <property type="entry name" value="pgsA"/>
    <property type="match status" value="1"/>
</dbReference>
<keyword evidence="7" id="KW-0443">Lipid metabolism</keyword>
<comment type="subcellular location">
    <subcellularLocation>
        <location evidence="1">Membrane</location>
        <topology evidence="1">Multi-pass membrane protein</topology>
    </subcellularLocation>
</comment>
<evidence type="ECO:0000256" key="7">
    <source>
        <dbReference type="ARBA" id="ARBA00023098"/>
    </source>
</evidence>
<protein>
    <recommendedName>
        <fullName evidence="11">CDP-diacylglycerol--glycerol-3-phosphate 3-phosphatidyltransferase</fullName>
        <ecNumber evidence="11">2.7.8.5</ecNumber>
    </recommendedName>
</protein>